<evidence type="ECO:0000313" key="3">
    <source>
        <dbReference type="Proteomes" id="UP000008680"/>
    </source>
</evidence>
<dbReference type="GO" id="GO:0043682">
    <property type="term" value="F:P-type divalent copper transporter activity"/>
    <property type="evidence" value="ECO:0007669"/>
    <property type="project" value="TreeGrafter"/>
</dbReference>
<dbReference type="GO" id="GO:0016787">
    <property type="term" value="F:hydrolase activity"/>
    <property type="evidence" value="ECO:0007669"/>
    <property type="project" value="UniProtKB-KW"/>
</dbReference>
<dbReference type="EMBL" id="CP001719">
    <property type="protein sequence ID" value="ADC48013.1"/>
    <property type="molecule type" value="Genomic_DNA"/>
</dbReference>
<name>D3E1C8_METRM</name>
<keyword evidence="1" id="KW-1278">Translocase</keyword>
<dbReference type="Proteomes" id="UP000008680">
    <property type="component" value="Chromosome"/>
</dbReference>
<keyword evidence="3" id="KW-1185">Reference proteome</keyword>
<dbReference type="STRING" id="634498.mru_2163"/>
<protein>
    <submittedName>
        <fullName evidence="2">Hydrolase HAD superfamily</fullName>
    </submittedName>
</protein>
<dbReference type="PATRIC" id="fig|634498.28.peg.2163"/>
<dbReference type="GO" id="GO:0016020">
    <property type="term" value="C:membrane"/>
    <property type="evidence" value="ECO:0007669"/>
    <property type="project" value="TreeGrafter"/>
</dbReference>
<reference evidence="2 3" key="1">
    <citation type="journal article" date="2010" name="PLoS ONE">
        <title>The genome sequence of the rumen methanogen Methanobrevibacter ruminantium reveals new possibilities for controlling ruminant methane emissions.</title>
        <authorList>
            <person name="Leahy S.C."/>
            <person name="Kelly W.J."/>
            <person name="Altermann E."/>
            <person name="Ronimus R.S."/>
            <person name="Yeoman C.J."/>
            <person name="Pacheco D.M."/>
            <person name="Li D."/>
            <person name="Kong Z."/>
            <person name="McTavish S."/>
            <person name="Sang C."/>
            <person name="Lambie S.C."/>
            <person name="Janssen P.H."/>
            <person name="Dey D."/>
            <person name="Attwood G.T."/>
        </authorList>
    </citation>
    <scope>NUCLEOTIDE SEQUENCE [LARGE SCALE GENOMIC DNA]</scope>
    <source>
        <strain evidence="3">ATCC 35063 / DSM 1093 / JCM 13430 / OCM 146 / M1</strain>
    </source>
</reference>
<dbReference type="SUPFAM" id="SSF56784">
    <property type="entry name" value="HAD-like"/>
    <property type="match status" value="1"/>
</dbReference>
<dbReference type="PANTHER" id="PTHR43520">
    <property type="entry name" value="ATP7, ISOFORM B"/>
    <property type="match status" value="1"/>
</dbReference>
<organism evidence="2 3">
    <name type="scientific">Methanobrevibacter ruminantium (strain ATCC 35063 / DSM 1093 / JCM 13430 / OCM 146 / M1)</name>
    <name type="common">Methanobacterium ruminantium</name>
    <dbReference type="NCBI Taxonomy" id="634498"/>
    <lineage>
        <taxon>Archaea</taxon>
        <taxon>Methanobacteriati</taxon>
        <taxon>Methanobacteriota</taxon>
        <taxon>Methanomada group</taxon>
        <taxon>Methanobacteria</taxon>
        <taxon>Methanobacteriales</taxon>
        <taxon>Methanobacteriaceae</taxon>
        <taxon>Methanobrevibacter</taxon>
    </lineage>
</organism>
<evidence type="ECO:0000313" key="2">
    <source>
        <dbReference type="EMBL" id="ADC48013.1"/>
    </source>
</evidence>
<evidence type="ECO:0000256" key="1">
    <source>
        <dbReference type="ARBA" id="ARBA00022967"/>
    </source>
</evidence>
<proteinExistence type="predicted"/>
<dbReference type="HOGENOM" id="CLU_1052165_0_0_2"/>
<dbReference type="Pfam" id="PF00702">
    <property type="entry name" value="Hydrolase"/>
    <property type="match status" value="1"/>
</dbReference>
<dbReference type="GO" id="GO:0005507">
    <property type="term" value="F:copper ion binding"/>
    <property type="evidence" value="ECO:0007669"/>
    <property type="project" value="TreeGrafter"/>
</dbReference>
<dbReference type="PANTHER" id="PTHR43520:SF8">
    <property type="entry name" value="P-TYPE CU(+) TRANSPORTER"/>
    <property type="match status" value="1"/>
</dbReference>
<accession>D3E1C8</accession>
<sequence>MIKMTKKAIVFDNSGTLLERFRVIKDLSTGEFITHVNSLDLIDSCLNAALVVLQFNTNRLKDLDPNTLISDFVLENNIDFDISYYSTDVSKEEIKAILEKDTAIIKDITDTFPLLKERVPGMELCNGSAVIIDIEEERISYTITSAGQLFSGVKDTIAKLQDSGTDVFIASGDRSGDIRKLANITGVPEDHAFATASTDRKAEIVANLQDEGYKVMMVGDGPNDILAFQKADAAVLTTEQKDGDFPDKLKSYADFVIEDISEVLQIDF</sequence>
<dbReference type="InterPro" id="IPR036412">
    <property type="entry name" value="HAD-like_sf"/>
</dbReference>
<dbReference type="Gene3D" id="3.40.50.1000">
    <property type="entry name" value="HAD superfamily/HAD-like"/>
    <property type="match status" value="1"/>
</dbReference>
<dbReference type="InterPro" id="IPR023214">
    <property type="entry name" value="HAD_sf"/>
</dbReference>
<dbReference type="GO" id="GO:0055070">
    <property type="term" value="P:copper ion homeostasis"/>
    <property type="evidence" value="ECO:0007669"/>
    <property type="project" value="TreeGrafter"/>
</dbReference>
<dbReference type="AlphaFoldDB" id="D3E1C8"/>
<gene>
    <name evidence="2" type="ordered locus">mru_2163</name>
</gene>
<dbReference type="KEGG" id="mru:mru_2163"/>
<keyword evidence="2" id="KW-0378">Hydrolase</keyword>
<dbReference type="eggNOG" id="arCOG01579">
    <property type="taxonomic scope" value="Archaea"/>
</dbReference>